<dbReference type="EMBL" id="CAACVJ010000013">
    <property type="protein sequence ID" value="VEP11570.1"/>
    <property type="molecule type" value="Genomic_DNA"/>
</dbReference>
<dbReference type="GO" id="GO:0004462">
    <property type="term" value="F:lactoylglutathione lyase activity"/>
    <property type="evidence" value="ECO:0007669"/>
    <property type="project" value="UniProtKB-EC"/>
</dbReference>
<dbReference type="InterPro" id="IPR004360">
    <property type="entry name" value="Glyas_Fos-R_dOase_dom"/>
</dbReference>
<dbReference type="PANTHER" id="PTHR34109">
    <property type="entry name" value="BNAUNNG04460D PROTEIN-RELATED"/>
    <property type="match status" value="1"/>
</dbReference>
<dbReference type="InterPro" id="IPR037523">
    <property type="entry name" value="VOC_core"/>
</dbReference>
<name>A0A563VJD8_9CYAN</name>
<reference evidence="2 3" key="1">
    <citation type="submission" date="2019-01" db="EMBL/GenBank/DDBJ databases">
        <authorList>
            <person name="Brito A."/>
        </authorList>
    </citation>
    <scope>NUCLEOTIDE SEQUENCE [LARGE SCALE GENOMIC DNA]</scope>
    <source>
        <strain evidence="2">1</strain>
    </source>
</reference>
<dbReference type="EC" id="4.4.1.5" evidence="2"/>
<evidence type="ECO:0000259" key="1">
    <source>
        <dbReference type="PROSITE" id="PS51819"/>
    </source>
</evidence>
<keyword evidence="3" id="KW-1185">Reference proteome</keyword>
<evidence type="ECO:0000313" key="3">
    <source>
        <dbReference type="Proteomes" id="UP000320055"/>
    </source>
</evidence>
<accession>A0A563VJD8</accession>
<dbReference type="Pfam" id="PF00903">
    <property type="entry name" value="Glyoxalase"/>
    <property type="match status" value="1"/>
</dbReference>
<dbReference type="OrthoDB" id="9796521at2"/>
<dbReference type="Gene3D" id="3.10.180.10">
    <property type="entry name" value="2,3-Dihydroxybiphenyl 1,2-Dioxygenase, domain 1"/>
    <property type="match status" value="1"/>
</dbReference>
<dbReference type="InterPro" id="IPR029068">
    <property type="entry name" value="Glyas_Bleomycin-R_OHBP_Dase"/>
</dbReference>
<dbReference type="SUPFAM" id="SSF54593">
    <property type="entry name" value="Glyoxalase/Bleomycin resistance protein/Dihydroxybiphenyl dioxygenase"/>
    <property type="match status" value="1"/>
</dbReference>
<evidence type="ECO:0000313" key="2">
    <source>
        <dbReference type="EMBL" id="VEP11570.1"/>
    </source>
</evidence>
<dbReference type="Proteomes" id="UP000320055">
    <property type="component" value="Unassembled WGS sequence"/>
</dbReference>
<organism evidence="2 3">
    <name type="scientific">Hyella patelloides LEGE 07179</name>
    <dbReference type="NCBI Taxonomy" id="945734"/>
    <lineage>
        <taxon>Bacteria</taxon>
        <taxon>Bacillati</taxon>
        <taxon>Cyanobacteriota</taxon>
        <taxon>Cyanophyceae</taxon>
        <taxon>Pleurocapsales</taxon>
        <taxon>Hyellaceae</taxon>
        <taxon>Hyella</taxon>
    </lineage>
</organism>
<keyword evidence="2" id="KW-0456">Lyase</keyword>
<dbReference type="CDD" id="cd07264">
    <property type="entry name" value="VOC_like"/>
    <property type="match status" value="1"/>
</dbReference>
<sequence length="133" mass="14771">MKLGYIVIYVEDVPQVINFYKSAFGFETRFIYEQQGNIDYGELETGDTVLAFASHQLGEMNLQGKYEKVSAKGNPFGYELAFVSDDVNAAYQKAIEAGAISVSEPTEKPWGQTVAYVRAQEGTLIEICNPIPK</sequence>
<feature type="domain" description="VOC" evidence="1">
    <location>
        <begin position="2"/>
        <end position="130"/>
    </location>
</feature>
<dbReference type="AlphaFoldDB" id="A0A563VJD8"/>
<protein>
    <submittedName>
        <fullName evidence="2">Lactoylglutathione lyase</fullName>
        <ecNumber evidence="2">4.4.1.5</ecNumber>
    </submittedName>
</protein>
<proteinExistence type="predicted"/>
<dbReference type="PROSITE" id="PS51819">
    <property type="entry name" value="VOC"/>
    <property type="match status" value="1"/>
</dbReference>
<gene>
    <name evidence="2" type="ORF">H1P_110020</name>
</gene>
<dbReference type="RefSeq" id="WP_144863810.1">
    <property type="nucleotide sequence ID" value="NZ_LR213774.1"/>
</dbReference>